<dbReference type="PANTHER" id="PTHR21581:SF26">
    <property type="entry name" value="D-ALANYL-D-ALANINE ENDOPEPTIDASE"/>
    <property type="match status" value="1"/>
</dbReference>
<dbReference type="InterPro" id="IPR001967">
    <property type="entry name" value="Peptidase_S11_N"/>
</dbReference>
<organism evidence="10 11">
    <name type="scientific">Ramlibacter alkalitolerans</name>
    <dbReference type="NCBI Taxonomy" id="2039631"/>
    <lineage>
        <taxon>Bacteria</taxon>
        <taxon>Pseudomonadati</taxon>
        <taxon>Pseudomonadota</taxon>
        <taxon>Betaproteobacteria</taxon>
        <taxon>Burkholderiales</taxon>
        <taxon>Comamonadaceae</taxon>
        <taxon>Ramlibacter</taxon>
    </lineage>
</organism>
<dbReference type="Gene3D" id="3.40.710.10">
    <property type="entry name" value="DD-peptidase/beta-lactamase superfamily"/>
    <property type="match status" value="1"/>
</dbReference>
<evidence type="ECO:0000313" key="11">
    <source>
        <dbReference type="Proteomes" id="UP000622707"/>
    </source>
</evidence>
<comment type="similarity">
    <text evidence="1 7">Belongs to the peptidase S11 family.</text>
</comment>
<keyword evidence="2 8" id="KW-0732">Signal</keyword>
<feature type="chain" id="PRO_5045958467" evidence="8">
    <location>
        <begin position="19"/>
        <end position="298"/>
    </location>
</feature>
<feature type="signal peptide" evidence="8">
    <location>
        <begin position="1"/>
        <end position="18"/>
    </location>
</feature>
<reference evidence="10 11" key="1">
    <citation type="journal article" date="2017" name="Int. J. Syst. Evol. Microbiol.">
        <title>Ramlibacter alkalitolerans sp. nov., alkali-tolerant bacterium isolated from soil of ginseng.</title>
        <authorList>
            <person name="Lee D.H."/>
            <person name="Cha C.J."/>
        </authorList>
    </citation>
    <scope>NUCLEOTIDE SEQUENCE [LARGE SCALE GENOMIC DNA]</scope>
    <source>
        <strain evidence="10 11">KACC 19305</strain>
    </source>
</reference>
<sequence>MKSAALVIVLLAAVAANAAPRLNSNHAVVYDATSGKVLLEKNADTPAPIASVTKVLTAMVALDAQPDLAEPLTVADEDVDRLKASSSKLPVGTSLPRKDMLHLALMSSENRAASALARHYPGGKPAFVRAMNVKAKLLGMDGAVMRDPTGLNPGNRATARDLVRMVLAAESYEPITLFTTSTQYSGPVARAAAFHNTNPLVASPSWKVELSKTGYIQEAGRCIVMKLQEAGKELVVVLLGANSPQKRTADLIAIKNWVDGGATEAVASLSKTFKASAKLAAKKHGRKARTLARPKRSR</sequence>
<evidence type="ECO:0000256" key="4">
    <source>
        <dbReference type="ARBA" id="ARBA00022960"/>
    </source>
</evidence>
<comment type="caution">
    <text evidence="10">The sequence shown here is derived from an EMBL/GenBank/DDBJ whole genome shotgun (WGS) entry which is preliminary data.</text>
</comment>
<keyword evidence="6" id="KW-0961">Cell wall biogenesis/degradation</keyword>
<keyword evidence="4" id="KW-0133">Cell shape</keyword>
<dbReference type="Proteomes" id="UP000622707">
    <property type="component" value="Unassembled WGS sequence"/>
</dbReference>
<dbReference type="SUPFAM" id="SSF56601">
    <property type="entry name" value="beta-lactamase/transpeptidase-like"/>
    <property type="match status" value="1"/>
</dbReference>
<gene>
    <name evidence="10" type="ORF">JI746_21605</name>
</gene>
<dbReference type="InterPro" id="IPR018044">
    <property type="entry name" value="Peptidase_S11"/>
</dbReference>
<evidence type="ECO:0000256" key="7">
    <source>
        <dbReference type="RuleBase" id="RU004016"/>
    </source>
</evidence>
<evidence type="ECO:0000256" key="2">
    <source>
        <dbReference type="ARBA" id="ARBA00022729"/>
    </source>
</evidence>
<dbReference type="Pfam" id="PF00768">
    <property type="entry name" value="Peptidase_S11"/>
    <property type="match status" value="1"/>
</dbReference>
<evidence type="ECO:0000256" key="5">
    <source>
        <dbReference type="ARBA" id="ARBA00022984"/>
    </source>
</evidence>
<dbReference type="PANTHER" id="PTHR21581">
    <property type="entry name" value="D-ALANYL-D-ALANINE CARBOXYPEPTIDASE"/>
    <property type="match status" value="1"/>
</dbReference>
<dbReference type="InterPro" id="IPR012338">
    <property type="entry name" value="Beta-lactam/transpept-like"/>
</dbReference>
<keyword evidence="5" id="KW-0573">Peptidoglycan synthesis</keyword>
<dbReference type="RefSeq" id="WP_201692351.1">
    <property type="nucleotide sequence ID" value="NZ_JAEQND010000013.1"/>
</dbReference>
<evidence type="ECO:0000256" key="6">
    <source>
        <dbReference type="ARBA" id="ARBA00023316"/>
    </source>
</evidence>
<protein>
    <submittedName>
        <fullName evidence="10">Serine hydrolase</fullName>
    </submittedName>
</protein>
<proteinExistence type="inferred from homology"/>
<evidence type="ECO:0000259" key="9">
    <source>
        <dbReference type="Pfam" id="PF00768"/>
    </source>
</evidence>
<keyword evidence="3 10" id="KW-0378">Hydrolase</keyword>
<dbReference type="GO" id="GO:0016787">
    <property type="term" value="F:hydrolase activity"/>
    <property type="evidence" value="ECO:0007669"/>
    <property type="project" value="UniProtKB-KW"/>
</dbReference>
<evidence type="ECO:0000313" key="10">
    <source>
        <dbReference type="EMBL" id="MBL0427717.1"/>
    </source>
</evidence>
<dbReference type="EMBL" id="JAEQND010000013">
    <property type="protein sequence ID" value="MBL0427717.1"/>
    <property type="molecule type" value="Genomic_DNA"/>
</dbReference>
<keyword evidence="11" id="KW-1185">Reference proteome</keyword>
<evidence type="ECO:0000256" key="3">
    <source>
        <dbReference type="ARBA" id="ARBA00022801"/>
    </source>
</evidence>
<evidence type="ECO:0000256" key="1">
    <source>
        <dbReference type="ARBA" id="ARBA00007164"/>
    </source>
</evidence>
<dbReference type="PRINTS" id="PR00725">
    <property type="entry name" value="DADACBPTASE1"/>
</dbReference>
<feature type="domain" description="Peptidase S11 D-alanyl-D-alanine carboxypeptidase A N-terminal" evidence="9">
    <location>
        <begin position="16"/>
        <end position="242"/>
    </location>
</feature>
<name>A0ABS1JU14_9BURK</name>
<accession>A0ABS1JU14</accession>
<evidence type="ECO:0000256" key="8">
    <source>
        <dbReference type="SAM" id="SignalP"/>
    </source>
</evidence>